<protein>
    <submittedName>
        <fullName evidence="3">Uncharacterized protein</fullName>
    </submittedName>
</protein>
<proteinExistence type="predicted"/>
<keyword evidence="4" id="KW-1185">Reference proteome</keyword>
<dbReference type="EMBL" id="JAJSPL020000043">
    <property type="protein sequence ID" value="KAK7734295.1"/>
    <property type="molecule type" value="Genomic_DNA"/>
</dbReference>
<evidence type="ECO:0000256" key="2">
    <source>
        <dbReference type="ARBA" id="ARBA00023043"/>
    </source>
</evidence>
<dbReference type="InterPro" id="IPR002110">
    <property type="entry name" value="Ankyrin_rpt"/>
</dbReference>
<dbReference type="AlphaFoldDB" id="A0AAN9YCP1"/>
<dbReference type="PANTHER" id="PTHR24198:SF165">
    <property type="entry name" value="ANKYRIN REPEAT-CONTAINING PROTEIN-RELATED"/>
    <property type="match status" value="1"/>
</dbReference>
<dbReference type="SUPFAM" id="SSF48403">
    <property type="entry name" value="Ankyrin repeat"/>
    <property type="match status" value="1"/>
</dbReference>
<evidence type="ECO:0000256" key="1">
    <source>
        <dbReference type="ARBA" id="ARBA00022737"/>
    </source>
</evidence>
<evidence type="ECO:0000313" key="4">
    <source>
        <dbReference type="Proteomes" id="UP001320245"/>
    </source>
</evidence>
<evidence type="ECO:0000313" key="3">
    <source>
        <dbReference type="EMBL" id="KAK7734295.1"/>
    </source>
</evidence>
<dbReference type="Pfam" id="PF12796">
    <property type="entry name" value="Ank_2"/>
    <property type="match status" value="1"/>
</dbReference>
<keyword evidence="2" id="KW-0040">ANK repeat</keyword>
<reference evidence="3 4" key="1">
    <citation type="journal article" date="2023" name="PLoS ONE">
        <title>Cytospora paraplurivora sp. nov. isolated from orchards with fruit tree decline syndrome in Ontario, Canada.</title>
        <authorList>
            <person name="Ilyukhin E."/>
            <person name="Nguyen H.D.T."/>
            <person name="Castle A.J."/>
            <person name="Ellouze W."/>
        </authorList>
    </citation>
    <scope>NUCLEOTIDE SEQUENCE [LARGE SCALE GENOMIC DNA]</scope>
    <source>
        <strain evidence="3 4">FDS-564</strain>
    </source>
</reference>
<dbReference type="Proteomes" id="UP001320245">
    <property type="component" value="Unassembled WGS sequence"/>
</dbReference>
<dbReference type="Gene3D" id="1.25.40.20">
    <property type="entry name" value="Ankyrin repeat-containing domain"/>
    <property type="match status" value="1"/>
</dbReference>
<gene>
    <name evidence="3" type="ORF">SLS53_007945</name>
</gene>
<dbReference type="PANTHER" id="PTHR24198">
    <property type="entry name" value="ANKYRIN REPEAT AND PROTEIN KINASE DOMAIN-CONTAINING PROTEIN"/>
    <property type="match status" value="1"/>
</dbReference>
<organism evidence="3 4">
    <name type="scientific">Cytospora paraplurivora</name>
    <dbReference type="NCBI Taxonomy" id="2898453"/>
    <lineage>
        <taxon>Eukaryota</taxon>
        <taxon>Fungi</taxon>
        <taxon>Dikarya</taxon>
        <taxon>Ascomycota</taxon>
        <taxon>Pezizomycotina</taxon>
        <taxon>Sordariomycetes</taxon>
        <taxon>Sordariomycetidae</taxon>
        <taxon>Diaporthales</taxon>
        <taxon>Cytosporaceae</taxon>
        <taxon>Cytospora</taxon>
    </lineage>
</organism>
<accession>A0AAN9YCP1</accession>
<sequence>MTPRRTPVATANRTITAQEAVLCVPPQVQDTPVSRLPNPTWAATSPEYRHALFSAAQGGHIGCIELLLRATGRPLAEFANEHDELCEKMLCAAARGGHIDVPSLLLDDPQLQLDVNAQGFGAVSNGSALHIAATRGDTALTKILVDRYGADVDLAADESFRKCPYEIAARAGHTETLKFLLSVSAREDAVTNAFHSASRGAQLGIMAWLVARYGAKLPP</sequence>
<keyword evidence="1" id="KW-0677">Repeat</keyword>
<dbReference type="SMART" id="SM00248">
    <property type="entry name" value="ANK"/>
    <property type="match status" value="3"/>
</dbReference>
<comment type="caution">
    <text evidence="3">The sequence shown here is derived from an EMBL/GenBank/DDBJ whole genome shotgun (WGS) entry which is preliminary data.</text>
</comment>
<dbReference type="InterPro" id="IPR036770">
    <property type="entry name" value="Ankyrin_rpt-contain_sf"/>
</dbReference>
<name>A0AAN9YCP1_9PEZI</name>